<reference evidence="1 2" key="1">
    <citation type="submission" date="2019-07" db="EMBL/GenBank/DDBJ databases">
        <title>Whole genome shotgun sequence of Empedobacter brevis NBRC 14943.</title>
        <authorList>
            <person name="Hosoyama A."/>
            <person name="Uohara A."/>
            <person name="Ohji S."/>
            <person name="Ichikawa N."/>
        </authorList>
    </citation>
    <scope>NUCLEOTIDE SEQUENCE [LARGE SCALE GENOMIC DNA]</scope>
    <source>
        <strain evidence="1 2">NBRC 14943</strain>
    </source>
</reference>
<keyword evidence="2" id="KW-1185">Reference proteome</keyword>
<gene>
    <name evidence="1" type="ORF">EB1_35000</name>
</gene>
<organism evidence="1 2">
    <name type="scientific">Empedobacter brevis NBRC 14943 = ATCC 43319</name>
    <dbReference type="NCBI Taxonomy" id="1218108"/>
    <lineage>
        <taxon>Bacteria</taxon>
        <taxon>Pseudomonadati</taxon>
        <taxon>Bacteroidota</taxon>
        <taxon>Flavobacteriia</taxon>
        <taxon>Flavobacteriales</taxon>
        <taxon>Weeksellaceae</taxon>
        <taxon>Empedobacter</taxon>
    </lineage>
</organism>
<dbReference type="Proteomes" id="UP000321245">
    <property type="component" value="Unassembled WGS sequence"/>
</dbReference>
<dbReference type="EMBL" id="BJXC01000043">
    <property type="protein sequence ID" value="GEM53710.1"/>
    <property type="molecule type" value="Genomic_DNA"/>
</dbReference>
<comment type="caution">
    <text evidence="1">The sequence shown here is derived from an EMBL/GenBank/DDBJ whole genome shotgun (WGS) entry which is preliminary data.</text>
</comment>
<sequence>MKNLTLLELQNIDGGCAKCKATGKKIGKAIKDALLIDEITDAWNELWD</sequence>
<evidence type="ECO:0000313" key="1">
    <source>
        <dbReference type="EMBL" id="GEM53710.1"/>
    </source>
</evidence>
<accession>A0A511NLP3</accession>
<protein>
    <submittedName>
        <fullName evidence="1">Uncharacterized protein</fullName>
    </submittedName>
</protein>
<dbReference type="AlphaFoldDB" id="A0A511NLP3"/>
<proteinExistence type="predicted"/>
<dbReference type="GeneID" id="84651842"/>
<evidence type="ECO:0000313" key="2">
    <source>
        <dbReference type="Proteomes" id="UP000321245"/>
    </source>
</evidence>
<dbReference type="RefSeq" id="WP_019974374.1">
    <property type="nucleotide sequence ID" value="NZ_BJXC01000043.1"/>
</dbReference>
<name>A0A511NLP3_9FLAO</name>
<dbReference type="STRING" id="1218108.GCA_000382425_00868"/>